<evidence type="ECO:0000259" key="3">
    <source>
        <dbReference type="SMART" id="SM00014"/>
    </source>
</evidence>
<dbReference type="InParanoid" id="B9S6C7"/>
<feature type="transmembrane region" description="Helical" evidence="2">
    <location>
        <begin position="219"/>
        <end position="237"/>
    </location>
</feature>
<keyword evidence="1" id="KW-0378">Hydrolase</keyword>
<dbReference type="Pfam" id="PF01569">
    <property type="entry name" value="PAP2"/>
    <property type="match status" value="1"/>
</dbReference>
<proteinExistence type="predicted"/>
<dbReference type="PANTHER" id="PTHR11247">
    <property type="entry name" value="PALMITOYL-PROTEIN THIOESTERASE/DOLICHYLDIPHOSPHATASE 1"/>
    <property type="match status" value="1"/>
</dbReference>
<reference evidence="5" key="1">
    <citation type="journal article" date="2010" name="Nat. Biotechnol.">
        <title>Draft genome sequence of the oilseed species Ricinus communis.</title>
        <authorList>
            <person name="Chan A.P."/>
            <person name="Crabtree J."/>
            <person name="Zhao Q."/>
            <person name="Lorenzi H."/>
            <person name="Orvis J."/>
            <person name="Puiu D."/>
            <person name="Melake-Berhan A."/>
            <person name="Jones K.M."/>
            <person name="Redman J."/>
            <person name="Chen G."/>
            <person name="Cahoon E.B."/>
            <person name="Gedil M."/>
            <person name="Stanke M."/>
            <person name="Haas B.J."/>
            <person name="Wortman J.R."/>
            <person name="Fraser-Liggett C.M."/>
            <person name="Ravel J."/>
            <person name="Rabinowicz P.D."/>
        </authorList>
    </citation>
    <scope>NUCLEOTIDE SEQUENCE [LARGE SCALE GENOMIC DNA]</scope>
    <source>
        <strain evidence="5">cv. Hale</strain>
    </source>
</reference>
<feature type="domain" description="Phosphatidic acid phosphatase type 2/haloperoxidase" evidence="3">
    <location>
        <begin position="125"/>
        <end position="234"/>
    </location>
</feature>
<keyword evidence="2" id="KW-0472">Membrane</keyword>
<keyword evidence="2" id="KW-1133">Transmembrane helix</keyword>
<protein>
    <recommendedName>
        <fullName evidence="3">Phosphatidic acid phosphatase type 2/haloperoxidase domain-containing protein</fullName>
    </recommendedName>
</protein>
<evidence type="ECO:0000313" key="4">
    <source>
        <dbReference type="EMBL" id="EEF40817.1"/>
    </source>
</evidence>
<dbReference type="KEGG" id="rcu:8273368"/>
<dbReference type="InterPro" id="IPR036938">
    <property type="entry name" value="PAP2/HPO_sf"/>
</dbReference>
<dbReference type="GO" id="GO:0008195">
    <property type="term" value="F:phosphatidate phosphatase activity"/>
    <property type="evidence" value="ECO:0000318"/>
    <property type="project" value="GO_Central"/>
</dbReference>
<dbReference type="Proteomes" id="UP000008311">
    <property type="component" value="Unassembled WGS sequence"/>
</dbReference>
<dbReference type="EMBL" id="EQ973879">
    <property type="protein sequence ID" value="EEF40817.1"/>
    <property type="molecule type" value="Genomic_DNA"/>
</dbReference>
<accession>B9S6C7</accession>
<feature type="transmembrane region" description="Helical" evidence="2">
    <location>
        <begin position="189"/>
        <end position="207"/>
    </location>
</feature>
<name>B9S6C7_RICCO</name>
<dbReference type="STRING" id="3988.B9S6C7"/>
<dbReference type="SMART" id="SM00014">
    <property type="entry name" value="acidPPc"/>
    <property type="match status" value="1"/>
</dbReference>
<dbReference type="SUPFAM" id="SSF48317">
    <property type="entry name" value="Acid phosphatase/Vanadium-dependent haloperoxidase"/>
    <property type="match status" value="1"/>
</dbReference>
<dbReference type="eggNOG" id="KOG3146">
    <property type="taxonomic scope" value="Eukaryota"/>
</dbReference>
<gene>
    <name evidence="4" type="ORF">RCOM_0535030</name>
</gene>
<dbReference type="Gene3D" id="1.20.144.10">
    <property type="entry name" value="Phosphatidic acid phosphatase type 2/haloperoxidase"/>
    <property type="match status" value="1"/>
</dbReference>
<dbReference type="AlphaFoldDB" id="B9S6C7"/>
<dbReference type="PANTHER" id="PTHR11247:SF40">
    <property type="entry name" value="LIPID PHOSPHATE PHOSPHATASE EPSILON 1, CHLOROPLASTIC"/>
    <property type="match status" value="1"/>
</dbReference>
<sequence>MVATVALLHKPTFKLSFSRPSKLDSCKSTLLLRLPASRSIFFSGFGSKKAVSKTMTEMVWTSAFRSGDGEENVKILQPDTLADDSSDFRSQLMARGFEPLLNRLSKWLVAALFGVVLLWRHDAEALWIAMGSVLNAILSVTLKRVFNQERPFATAKSDPGMPSSHAQCIFYTVVFCSLSVTEWLGVNEFTLLISGLNLALGSYFSWLRVSQQYHTASQVVVGAAAGSLFSFLWYWLWQTIVLDEFNSSLWVRIVVVFAAFSFCLGFLLYVIRHWLKDEE</sequence>
<evidence type="ECO:0000256" key="1">
    <source>
        <dbReference type="ARBA" id="ARBA00022801"/>
    </source>
</evidence>
<organism evidence="4 5">
    <name type="scientific">Ricinus communis</name>
    <name type="common">Castor bean</name>
    <dbReference type="NCBI Taxonomy" id="3988"/>
    <lineage>
        <taxon>Eukaryota</taxon>
        <taxon>Viridiplantae</taxon>
        <taxon>Streptophyta</taxon>
        <taxon>Embryophyta</taxon>
        <taxon>Tracheophyta</taxon>
        <taxon>Spermatophyta</taxon>
        <taxon>Magnoliopsida</taxon>
        <taxon>eudicotyledons</taxon>
        <taxon>Gunneridae</taxon>
        <taxon>Pentapetalae</taxon>
        <taxon>rosids</taxon>
        <taxon>fabids</taxon>
        <taxon>Malpighiales</taxon>
        <taxon>Euphorbiaceae</taxon>
        <taxon>Acalyphoideae</taxon>
        <taxon>Acalypheae</taxon>
        <taxon>Ricinus</taxon>
    </lineage>
</organism>
<evidence type="ECO:0000256" key="2">
    <source>
        <dbReference type="SAM" id="Phobius"/>
    </source>
</evidence>
<keyword evidence="2" id="KW-0812">Transmembrane</keyword>
<dbReference type="GO" id="GO:0006651">
    <property type="term" value="P:diacylglycerol biosynthetic process"/>
    <property type="evidence" value="ECO:0000318"/>
    <property type="project" value="GO_Central"/>
</dbReference>
<keyword evidence="5" id="KW-1185">Reference proteome</keyword>
<dbReference type="OrthoDB" id="302705at2759"/>
<dbReference type="InterPro" id="IPR000326">
    <property type="entry name" value="PAP2/HPO"/>
</dbReference>
<dbReference type="FunCoup" id="B9S6C7">
    <property type="interactions" value="382"/>
</dbReference>
<evidence type="ECO:0000313" key="5">
    <source>
        <dbReference type="Proteomes" id="UP000008311"/>
    </source>
</evidence>
<feature type="transmembrane region" description="Helical" evidence="2">
    <location>
        <begin position="100"/>
        <end position="119"/>
    </location>
</feature>
<dbReference type="GO" id="GO:0009507">
    <property type="term" value="C:chloroplast"/>
    <property type="evidence" value="ECO:0000318"/>
    <property type="project" value="GO_Central"/>
</dbReference>
<feature type="transmembrane region" description="Helical" evidence="2">
    <location>
        <begin position="125"/>
        <end position="146"/>
    </location>
</feature>
<feature type="transmembrane region" description="Helical" evidence="2">
    <location>
        <begin position="249"/>
        <end position="271"/>
    </location>
</feature>